<dbReference type="RefSeq" id="WP_088772984.1">
    <property type="nucleotide sequence ID" value="NZ_AP023082.1"/>
</dbReference>
<proteinExistence type="predicted"/>
<dbReference type="Pfam" id="PF09850">
    <property type="entry name" value="DotU"/>
    <property type="match status" value="1"/>
</dbReference>
<evidence type="ECO:0000313" key="3">
    <source>
        <dbReference type="EMBL" id="ASG68504.1"/>
    </source>
</evidence>
<feature type="transmembrane region" description="Helical" evidence="1">
    <location>
        <begin position="175"/>
        <end position="197"/>
    </location>
</feature>
<dbReference type="InterPro" id="IPR017732">
    <property type="entry name" value="T4/T6SS_DotU"/>
</dbReference>
<protein>
    <recommendedName>
        <fullName evidence="2">Type IV / VI secretion system DotU domain-containing protein</fullName>
    </recommendedName>
</protein>
<keyword evidence="1" id="KW-0472">Membrane</keyword>
<keyword evidence="1" id="KW-0812">Transmembrane</keyword>
<dbReference type="InterPro" id="IPR038522">
    <property type="entry name" value="T4/T6SS_DotU_sf"/>
</dbReference>
<feature type="domain" description="Type IV / VI secretion system DotU" evidence="2">
    <location>
        <begin position="43"/>
        <end position="136"/>
    </location>
</feature>
<keyword evidence="4" id="KW-1185">Reference proteome</keyword>
<name>A0ABN5AXT7_9GAMM</name>
<evidence type="ECO:0000313" key="4">
    <source>
        <dbReference type="Proteomes" id="UP000249910"/>
    </source>
</evidence>
<evidence type="ECO:0000259" key="2">
    <source>
        <dbReference type="Pfam" id="PF09850"/>
    </source>
</evidence>
<organism evidence="3 4">
    <name type="scientific">Francisella halioticida</name>
    <dbReference type="NCBI Taxonomy" id="549298"/>
    <lineage>
        <taxon>Bacteria</taxon>
        <taxon>Pseudomonadati</taxon>
        <taxon>Pseudomonadota</taxon>
        <taxon>Gammaproteobacteria</taxon>
        <taxon>Thiotrichales</taxon>
        <taxon>Francisellaceae</taxon>
        <taxon>Francisella</taxon>
    </lineage>
</organism>
<dbReference type="Gene3D" id="1.25.40.590">
    <property type="entry name" value="Type IV / VI secretion system, DotU"/>
    <property type="match status" value="1"/>
</dbReference>
<accession>A0ABN5AXT7</accession>
<keyword evidence="1" id="KW-1133">Transmembrane helix</keyword>
<dbReference type="Proteomes" id="UP000249910">
    <property type="component" value="Chromosome"/>
</dbReference>
<evidence type="ECO:0000256" key="1">
    <source>
        <dbReference type="SAM" id="Phobius"/>
    </source>
</evidence>
<dbReference type="EMBL" id="CP022132">
    <property type="protein sequence ID" value="ASG68504.1"/>
    <property type="molecule type" value="Genomic_DNA"/>
</dbReference>
<gene>
    <name evidence="3" type="ORF">CDV26_08970</name>
</gene>
<reference evidence="3 4" key="1">
    <citation type="submission" date="2017-06" db="EMBL/GenBank/DDBJ databases">
        <title>Complete genome of Francisella halioticida.</title>
        <authorList>
            <person name="Sjodin A."/>
        </authorList>
    </citation>
    <scope>NUCLEOTIDE SEQUENCE [LARGE SCALE GENOMIC DNA]</scope>
    <source>
        <strain evidence="3 4">DSM 23729</strain>
    </source>
</reference>
<sequence>MWKLKFYSIINDVDTYVSTDDSSFYQYVETLYKDILALQLLLVDKNREEGKYSQSHLITFALAAYCDEKLNIKGISSGYDYEMLQTRLFKTLEAGKVYYQYLEYLLVQKSQAYIDTYWVYYYLLIHGYKGMYDSDNYFERSLYLRQLKILIIDYVPLKLPVDKYSRIKNKFKMSFLKTLNLVKLASLSCLICSYLIINYL</sequence>